<evidence type="ECO:0000259" key="11">
    <source>
        <dbReference type="Pfam" id="PF25491"/>
    </source>
</evidence>
<keyword evidence="6" id="KW-0862">Zinc</keyword>
<dbReference type="GO" id="GO:0005634">
    <property type="term" value="C:nucleus"/>
    <property type="evidence" value="ECO:0007669"/>
    <property type="project" value="UniProtKB-SubCell"/>
</dbReference>
<dbReference type="Pfam" id="PF25491">
    <property type="entry name" value="CCHC_BCL-11A"/>
    <property type="match status" value="1"/>
</dbReference>
<keyword evidence="2" id="KW-1017">Isopeptide bond</keyword>
<comment type="subcellular location">
    <subcellularLocation>
        <location evidence="1">Nucleus</location>
    </subcellularLocation>
</comment>
<sequence length="393" mass="43281">MSTLSSTVLVIRYRLNVTSALELEFYPIVRRQPSPQRHRELPEKQDTAIFTQAEKEEREKESASFIWKGSGESMSLVSSAHSRLREQVVGESAKLDEHSRGLNLRASHFGTFPVVSSQLSAVKDIFALGQTAPRCISVRRRRVSGQTEQKRCTLAITGPPSPSATGAVAVLWRSQEKFATEAGRSPRHGHGGRKTRADYSLYGSLGDASVNARAMSRRKQGNPQHLSQRDIITPEAEHVDVGLVVAELHSNPHPLLDASMPGHLPPGLGDHDLLTCGQCQLTFPLGDILLFIEHKKKQCQSLTSTHGCYDKMADRNSPSPPRTELRKVVEPVEIGIQVTPEEEERLLTPPKGICPKQESGLAVEVHKTTLTACRVADKGRHVLIYLGRTLGVL</sequence>
<dbReference type="InterPro" id="IPR057448">
    <property type="entry name" value="BCL-11A_Znf_CCHC"/>
</dbReference>
<dbReference type="STRING" id="623744.A0A553NMC3"/>
<dbReference type="GO" id="GO:0045944">
    <property type="term" value="P:positive regulation of transcription by RNA polymerase II"/>
    <property type="evidence" value="ECO:0007669"/>
    <property type="project" value="TreeGrafter"/>
</dbReference>
<dbReference type="PANTHER" id="PTHR45993">
    <property type="entry name" value="B-CELL LYMPHOMA/LEUKEMIA 11"/>
    <property type="match status" value="1"/>
</dbReference>
<evidence type="ECO:0000256" key="9">
    <source>
        <dbReference type="ARBA" id="ARBA00023163"/>
    </source>
</evidence>
<proteinExistence type="predicted"/>
<dbReference type="InterPro" id="IPR051497">
    <property type="entry name" value="Dev/Hematopoietic_TF"/>
</dbReference>
<dbReference type="EMBL" id="SRMA01026839">
    <property type="protein sequence ID" value="TRY66582.1"/>
    <property type="molecule type" value="Genomic_DNA"/>
</dbReference>
<reference evidence="12 13" key="1">
    <citation type="journal article" date="2019" name="Sci. Data">
        <title>Hybrid genome assembly and annotation of Danionella translucida.</title>
        <authorList>
            <person name="Kadobianskyi M."/>
            <person name="Schulze L."/>
            <person name="Schuelke M."/>
            <person name="Judkewitz B."/>
        </authorList>
    </citation>
    <scope>NUCLEOTIDE SEQUENCE [LARGE SCALE GENOMIC DNA]</scope>
    <source>
        <strain evidence="12 13">Bolton</strain>
    </source>
</reference>
<keyword evidence="7" id="KW-0832">Ubl conjugation</keyword>
<feature type="domain" description="BCL-11A-like CCHC zinc finger" evidence="11">
    <location>
        <begin position="273"/>
        <end position="300"/>
    </location>
</feature>
<evidence type="ECO:0000313" key="12">
    <source>
        <dbReference type="EMBL" id="TRY66582.1"/>
    </source>
</evidence>
<gene>
    <name evidence="12" type="ORF">DNTS_009853</name>
</gene>
<accession>A0A553NMC3</accession>
<evidence type="ECO:0000256" key="2">
    <source>
        <dbReference type="ARBA" id="ARBA00022499"/>
    </source>
</evidence>
<evidence type="ECO:0000256" key="6">
    <source>
        <dbReference type="ARBA" id="ARBA00022833"/>
    </source>
</evidence>
<dbReference type="PANTHER" id="PTHR45993:SF4">
    <property type="entry name" value="B-CELL LYMPHOMA_LEUKEMIA 11B"/>
    <property type="match status" value="1"/>
</dbReference>
<evidence type="ECO:0000313" key="13">
    <source>
        <dbReference type="Proteomes" id="UP000316079"/>
    </source>
</evidence>
<organism evidence="12 13">
    <name type="scientific">Danionella cerebrum</name>
    <dbReference type="NCBI Taxonomy" id="2873325"/>
    <lineage>
        <taxon>Eukaryota</taxon>
        <taxon>Metazoa</taxon>
        <taxon>Chordata</taxon>
        <taxon>Craniata</taxon>
        <taxon>Vertebrata</taxon>
        <taxon>Euteleostomi</taxon>
        <taxon>Actinopterygii</taxon>
        <taxon>Neopterygii</taxon>
        <taxon>Teleostei</taxon>
        <taxon>Ostariophysi</taxon>
        <taxon>Cypriniformes</taxon>
        <taxon>Danionidae</taxon>
        <taxon>Danioninae</taxon>
        <taxon>Danionella</taxon>
    </lineage>
</organism>
<name>A0A553NMC3_9TELE</name>
<evidence type="ECO:0000256" key="10">
    <source>
        <dbReference type="ARBA" id="ARBA00023242"/>
    </source>
</evidence>
<evidence type="ECO:0000256" key="3">
    <source>
        <dbReference type="ARBA" id="ARBA00022723"/>
    </source>
</evidence>
<evidence type="ECO:0000256" key="8">
    <source>
        <dbReference type="ARBA" id="ARBA00023015"/>
    </source>
</evidence>
<comment type="caution">
    <text evidence="12">The sequence shown here is derived from an EMBL/GenBank/DDBJ whole genome shotgun (WGS) entry which is preliminary data.</text>
</comment>
<dbReference type="GO" id="GO:0000978">
    <property type="term" value="F:RNA polymerase II cis-regulatory region sequence-specific DNA binding"/>
    <property type="evidence" value="ECO:0007669"/>
    <property type="project" value="TreeGrafter"/>
</dbReference>
<evidence type="ECO:0000256" key="1">
    <source>
        <dbReference type="ARBA" id="ARBA00004123"/>
    </source>
</evidence>
<dbReference type="GO" id="GO:0008270">
    <property type="term" value="F:zinc ion binding"/>
    <property type="evidence" value="ECO:0007669"/>
    <property type="project" value="UniProtKB-KW"/>
</dbReference>
<dbReference type="OrthoDB" id="10046198at2759"/>
<keyword evidence="10" id="KW-0539">Nucleus</keyword>
<evidence type="ECO:0000256" key="7">
    <source>
        <dbReference type="ARBA" id="ARBA00022843"/>
    </source>
</evidence>
<keyword evidence="8" id="KW-0805">Transcription regulation</keyword>
<dbReference type="AlphaFoldDB" id="A0A553NMC3"/>
<keyword evidence="4" id="KW-0677">Repeat</keyword>
<keyword evidence="3" id="KW-0479">Metal-binding</keyword>
<dbReference type="GO" id="GO:0003700">
    <property type="term" value="F:DNA-binding transcription factor activity"/>
    <property type="evidence" value="ECO:0007669"/>
    <property type="project" value="TreeGrafter"/>
</dbReference>
<keyword evidence="9" id="KW-0804">Transcription</keyword>
<evidence type="ECO:0000256" key="4">
    <source>
        <dbReference type="ARBA" id="ARBA00022737"/>
    </source>
</evidence>
<dbReference type="Proteomes" id="UP000316079">
    <property type="component" value="Unassembled WGS sequence"/>
</dbReference>
<keyword evidence="13" id="KW-1185">Reference proteome</keyword>
<evidence type="ECO:0000256" key="5">
    <source>
        <dbReference type="ARBA" id="ARBA00022771"/>
    </source>
</evidence>
<keyword evidence="5" id="KW-0863">Zinc-finger</keyword>
<protein>
    <recommendedName>
        <fullName evidence="11">BCL-11A-like CCHC zinc finger domain-containing protein</fullName>
    </recommendedName>
</protein>